<reference evidence="3 5" key="1">
    <citation type="submission" date="2019-11" db="EMBL/GenBank/DDBJ databases">
        <title>Characterisation of Fundicoccus ignavus gen. nov. sp. nov., a novel genus of the family Aerococcaceae from bulk tank milk.</title>
        <authorList>
            <person name="Siebert A."/>
            <person name="Huptas C."/>
            <person name="Wenning M."/>
            <person name="Scherer S."/>
            <person name="Doll E.V."/>
        </authorList>
    </citation>
    <scope>NUCLEOTIDE SEQUENCE [LARGE SCALE GENOMIC DNA]</scope>
    <source>
        <strain evidence="3 5">DSM 109652</strain>
    </source>
</reference>
<dbReference type="Proteomes" id="UP000469870">
    <property type="component" value="Unassembled WGS sequence"/>
</dbReference>
<name>A0A6I2GPF8_9LACT</name>
<organism evidence="2 4">
    <name type="scientific">Fundicoccus ignavus</name>
    <dbReference type="NCBI Taxonomy" id="2664442"/>
    <lineage>
        <taxon>Bacteria</taxon>
        <taxon>Bacillati</taxon>
        <taxon>Bacillota</taxon>
        <taxon>Bacilli</taxon>
        <taxon>Lactobacillales</taxon>
        <taxon>Aerococcaceae</taxon>
        <taxon>Fundicoccus</taxon>
    </lineage>
</organism>
<dbReference type="EMBL" id="WJQT01000019">
    <property type="protein sequence ID" value="MRJ48058.1"/>
    <property type="molecule type" value="Genomic_DNA"/>
</dbReference>
<accession>A0A6I2GPF8</accession>
<dbReference type="AlphaFoldDB" id="A0A6I2GPF8"/>
<comment type="caution">
    <text evidence="2">The sequence shown here is derived from an EMBL/GenBank/DDBJ whole genome shotgun (WGS) entry which is preliminary data.</text>
</comment>
<keyword evidence="4" id="KW-1185">Reference proteome</keyword>
<dbReference type="Proteomes" id="UP000430975">
    <property type="component" value="Unassembled WGS sequence"/>
</dbReference>
<evidence type="ECO:0000313" key="2">
    <source>
        <dbReference type="EMBL" id="MRI85335.1"/>
    </source>
</evidence>
<evidence type="ECO:0000313" key="6">
    <source>
        <dbReference type="Proteomes" id="UP000469870"/>
    </source>
</evidence>
<reference evidence="4 6" key="2">
    <citation type="submission" date="2019-11" db="EMBL/GenBank/DDBJ databases">
        <title>Characterisation of Fundicoccus ignavus gen. nov. sp. nov., a novel genus of the family Aerococcaceae isolated from bulk tank milk.</title>
        <authorList>
            <person name="Siebert A."/>
            <person name="Huptas C."/>
            <person name="Wenning M."/>
            <person name="Scherer S."/>
            <person name="Doll E.V."/>
        </authorList>
    </citation>
    <scope>NUCLEOTIDE SEQUENCE [LARGE SCALE GENOMIC DNA]</scope>
    <source>
        <strain evidence="1 6">DSM 109653</strain>
        <strain evidence="2 4">WS4759</strain>
    </source>
</reference>
<proteinExistence type="predicted"/>
<dbReference type="EMBL" id="WJQR01000004">
    <property type="protein sequence ID" value="MRI81344.1"/>
    <property type="molecule type" value="Genomic_DNA"/>
</dbReference>
<gene>
    <name evidence="3" type="ORF">GF867_10825</name>
    <name evidence="2" type="ORF">GIY09_05520</name>
    <name evidence="1" type="ORF">GIY11_04865</name>
</gene>
<dbReference type="Proteomes" id="UP000440066">
    <property type="component" value="Unassembled WGS sequence"/>
</dbReference>
<sequence length="50" mass="6051">MKISIQLEAVDRDGYYQPDIMGYIYAWDNLGIYINQEKVHFDEIRHVEFI</sequence>
<dbReference type="RefSeq" id="WP_153833118.1">
    <property type="nucleotide sequence ID" value="NZ_WJQR01000004.1"/>
</dbReference>
<dbReference type="EMBL" id="WJQS01000004">
    <property type="protein sequence ID" value="MRI85335.1"/>
    <property type="molecule type" value="Genomic_DNA"/>
</dbReference>
<evidence type="ECO:0000313" key="3">
    <source>
        <dbReference type="EMBL" id="MRJ48058.1"/>
    </source>
</evidence>
<evidence type="ECO:0000313" key="1">
    <source>
        <dbReference type="EMBL" id="MRI81344.1"/>
    </source>
</evidence>
<evidence type="ECO:0008006" key="7">
    <source>
        <dbReference type="Google" id="ProtNLM"/>
    </source>
</evidence>
<protein>
    <recommendedName>
        <fullName evidence="7">YopX protein domain-containing protein</fullName>
    </recommendedName>
</protein>
<evidence type="ECO:0000313" key="4">
    <source>
        <dbReference type="Proteomes" id="UP000430975"/>
    </source>
</evidence>
<evidence type="ECO:0000313" key="5">
    <source>
        <dbReference type="Proteomes" id="UP000440066"/>
    </source>
</evidence>